<dbReference type="RefSeq" id="WP_075417799.1">
    <property type="nucleotide sequence ID" value="NZ_MSKL01000010.1"/>
</dbReference>
<reference evidence="2 3" key="1">
    <citation type="submission" date="2016-12" db="EMBL/GenBank/DDBJ databases">
        <title>Genomic comparison of strains in the 'Actinomyces naeslundii' group.</title>
        <authorList>
            <person name="Mughal S.R."/>
            <person name="Do T."/>
            <person name="Gilbert S.C."/>
            <person name="Witherden E.A."/>
            <person name="Didelot X."/>
            <person name="Beighton D."/>
        </authorList>
    </citation>
    <scope>NUCLEOTIDE SEQUENCE [LARGE SCALE GENOMIC DNA]</scope>
    <source>
        <strain evidence="2 3">P6N</strain>
    </source>
</reference>
<proteinExistence type="predicted"/>
<feature type="transmembrane region" description="Helical" evidence="1">
    <location>
        <begin position="32"/>
        <end position="53"/>
    </location>
</feature>
<accession>A0A1Q8VPF5</accession>
<keyword evidence="1" id="KW-0812">Transmembrane</keyword>
<sequence>MLTGRTQRTFRIAIVVINILVAVASFRRGDTSAMVIAIAVAAIFLYLLIRPFVGGRDDDRDDRTPPSS</sequence>
<keyword evidence="1" id="KW-1133">Transmembrane helix</keyword>
<gene>
    <name evidence="2" type="ORF">BKH28_05195</name>
</gene>
<comment type="caution">
    <text evidence="2">The sequence shown here is derived from an EMBL/GenBank/DDBJ whole genome shotgun (WGS) entry which is preliminary data.</text>
</comment>
<keyword evidence="1" id="KW-0472">Membrane</keyword>
<organism evidence="2 3">
    <name type="scientific">Actinomyces oris</name>
    <dbReference type="NCBI Taxonomy" id="544580"/>
    <lineage>
        <taxon>Bacteria</taxon>
        <taxon>Bacillati</taxon>
        <taxon>Actinomycetota</taxon>
        <taxon>Actinomycetes</taxon>
        <taxon>Actinomycetales</taxon>
        <taxon>Actinomycetaceae</taxon>
        <taxon>Actinomyces</taxon>
    </lineage>
</organism>
<dbReference type="EMBL" id="MSKL01000010">
    <property type="protein sequence ID" value="OLO49987.1"/>
    <property type="molecule type" value="Genomic_DNA"/>
</dbReference>
<evidence type="ECO:0000313" key="3">
    <source>
        <dbReference type="Proteomes" id="UP000186394"/>
    </source>
</evidence>
<evidence type="ECO:0000256" key="1">
    <source>
        <dbReference type="SAM" id="Phobius"/>
    </source>
</evidence>
<dbReference type="Proteomes" id="UP000186394">
    <property type="component" value="Unassembled WGS sequence"/>
</dbReference>
<evidence type="ECO:0000313" key="2">
    <source>
        <dbReference type="EMBL" id="OLO49987.1"/>
    </source>
</evidence>
<name>A0A1Q8VPF5_9ACTO</name>
<protein>
    <submittedName>
        <fullName evidence="2">Uncharacterized protein</fullName>
    </submittedName>
</protein>
<dbReference type="AlphaFoldDB" id="A0A1Q8VPF5"/>
<feature type="transmembrane region" description="Helical" evidence="1">
    <location>
        <begin position="9"/>
        <end position="26"/>
    </location>
</feature>